<organism evidence="2 3">
    <name type="scientific">Paenibacillus glycanilyticus</name>
    <dbReference type="NCBI Taxonomy" id="126569"/>
    <lineage>
        <taxon>Bacteria</taxon>
        <taxon>Bacillati</taxon>
        <taxon>Bacillota</taxon>
        <taxon>Bacilli</taxon>
        <taxon>Bacillales</taxon>
        <taxon>Paenibacillaceae</taxon>
        <taxon>Paenibacillus</taxon>
    </lineage>
</organism>
<proteinExistence type="predicted"/>
<gene>
    <name evidence="2" type="ORF">PghCCS26_36280</name>
</gene>
<keyword evidence="3" id="KW-1185">Reference proteome</keyword>
<evidence type="ECO:0008006" key="4">
    <source>
        <dbReference type="Google" id="ProtNLM"/>
    </source>
</evidence>
<accession>A0ABQ6NR60</accession>
<feature type="compositionally biased region" description="Basic and acidic residues" evidence="1">
    <location>
        <begin position="1"/>
        <end position="29"/>
    </location>
</feature>
<dbReference type="Pfam" id="PF13025">
    <property type="entry name" value="DUF3886"/>
    <property type="match status" value="1"/>
</dbReference>
<evidence type="ECO:0000256" key="1">
    <source>
        <dbReference type="SAM" id="MobiDB-lite"/>
    </source>
</evidence>
<dbReference type="Proteomes" id="UP001285921">
    <property type="component" value="Unassembled WGS sequence"/>
</dbReference>
<reference evidence="2 3" key="1">
    <citation type="submission" date="2023-05" db="EMBL/GenBank/DDBJ databases">
        <title>Draft genome of Paenibacillus sp. CCS26.</title>
        <authorList>
            <person name="Akita H."/>
            <person name="Shinto Y."/>
            <person name="Kimura Z."/>
        </authorList>
    </citation>
    <scope>NUCLEOTIDE SEQUENCE [LARGE SCALE GENOMIC DNA]</scope>
    <source>
        <strain evidence="2 3">CCS26</strain>
    </source>
</reference>
<feature type="region of interest" description="Disordered" evidence="1">
    <location>
        <begin position="1"/>
        <end position="30"/>
    </location>
</feature>
<name>A0ABQ6NR60_9BACL</name>
<sequence length="46" mass="5629">MKAAEEQRKQKARTEAEEARKKEQKRLESDMGYLLENSKLDWRKYK</sequence>
<dbReference type="EMBL" id="BTCL01000012">
    <property type="protein sequence ID" value="GMK46499.1"/>
    <property type="molecule type" value="Genomic_DNA"/>
</dbReference>
<evidence type="ECO:0000313" key="3">
    <source>
        <dbReference type="Proteomes" id="UP001285921"/>
    </source>
</evidence>
<dbReference type="RefSeq" id="WP_317980769.1">
    <property type="nucleotide sequence ID" value="NZ_BTCL01000012.1"/>
</dbReference>
<comment type="caution">
    <text evidence="2">The sequence shown here is derived from an EMBL/GenBank/DDBJ whole genome shotgun (WGS) entry which is preliminary data.</text>
</comment>
<dbReference type="InterPro" id="IPR024980">
    <property type="entry name" value="DUF3886"/>
</dbReference>
<protein>
    <recommendedName>
        <fullName evidence="4">DUF3886 domain-containing protein</fullName>
    </recommendedName>
</protein>
<evidence type="ECO:0000313" key="2">
    <source>
        <dbReference type="EMBL" id="GMK46499.1"/>
    </source>
</evidence>